<dbReference type="STRING" id="253628.A0A0D1Y310"/>
<dbReference type="PANTHER" id="PTHR47203">
    <property type="match status" value="1"/>
</dbReference>
<dbReference type="EMBL" id="KN847529">
    <property type="protein sequence ID" value="KIW09406.1"/>
    <property type="molecule type" value="Genomic_DNA"/>
</dbReference>
<proteinExistence type="predicted"/>
<feature type="domain" description="HhH-GPD" evidence="2">
    <location>
        <begin position="221"/>
        <end position="423"/>
    </location>
</feature>
<protein>
    <recommendedName>
        <fullName evidence="2">HhH-GPD domain-containing protein</fullName>
    </recommendedName>
</protein>
<dbReference type="OrthoDB" id="5607at2759"/>
<name>A0A0D1Y310_9PEZI</name>
<dbReference type="InterPro" id="IPR003265">
    <property type="entry name" value="HhH-GPD_domain"/>
</dbReference>
<dbReference type="SMART" id="SM00478">
    <property type="entry name" value="ENDO3c"/>
    <property type="match status" value="1"/>
</dbReference>
<feature type="compositionally biased region" description="Basic residues" evidence="1">
    <location>
        <begin position="458"/>
        <end position="467"/>
    </location>
</feature>
<evidence type="ECO:0000256" key="1">
    <source>
        <dbReference type="SAM" id="MobiDB-lite"/>
    </source>
</evidence>
<accession>A0A0D1Y310</accession>
<feature type="region of interest" description="Disordered" evidence="1">
    <location>
        <begin position="1"/>
        <end position="172"/>
    </location>
</feature>
<dbReference type="GO" id="GO:0000702">
    <property type="term" value="F:oxidized base lesion DNA N-glycosylase activity"/>
    <property type="evidence" value="ECO:0007669"/>
    <property type="project" value="UniProtKB-ARBA"/>
</dbReference>
<dbReference type="Proteomes" id="UP000053259">
    <property type="component" value="Unassembled WGS sequence"/>
</dbReference>
<dbReference type="GeneID" id="27308272"/>
<dbReference type="Gene3D" id="1.10.340.30">
    <property type="entry name" value="Hypothetical protein, domain 2"/>
    <property type="match status" value="1"/>
</dbReference>
<dbReference type="InterPro" id="IPR023170">
    <property type="entry name" value="HhH_base_excis_C"/>
</dbReference>
<evidence type="ECO:0000313" key="4">
    <source>
        <dbReference type="Proteomes" id="UP000053259"/>
    </source>
</evidence>
<dbReference type="InParanoid" id="A0A0D1Y310"/>
<dbReference type="SUPFAM" id="SSF48150">
    <property type="entry name" value="DNA-glycosylase"/>
    <property type="match status" value="1"/>
</dbReference>
<evidence type="ECO:0000313" key="3">
    <source>
        <dbReference type="EMBL" id="KIW09406.1"/>
    </source>
</evidence>
<dbReference type="AlphaFoldDB" id="A0A0D1Y310"/>
<organism evidence="3 4">
    <name type="scientific">Verruconis gallopava</name>
    <dbReference type="NCBI Taxonomy" id="253628"/>
    <lineage>
        <taxon>Eukaryota</taxon>
        <taxon>Fungi</taxon>
        <taxon>Dikarya</taxon>
        <taxon>Ascomycota</taxon>
        <taxon>Pezizomycotina</taxon>
        <taxon>Dothideomycetes</taxon>
        <taxon>Pleosporomycetidae</taxon>
        <taxon>Venturiales</taxon>
        <taxon>Sympoventuriaceae</taxon>
        <taxon>Verruconis</taxon>
    </lineage>
</organism>
<feature type="compositionally biased region" description="Low complexity" evidence="1">
    <location>
        <begin position="486"/>
        <end position="495"/>
    </location>
</feature>
<evidence type="ECO:0000259" key="2">
    <source>
        <dbReference type="SMART" id="SM00478"/>
    </source>
</evidence>
<gene>
    <name evidence="3" type="ORF">PV09_00299</name>
</gene>
<dbReference type="PANTHER" id="PTHR47203:SF1">
    <property type="entry name" value="HYPOTHETICAL BASE EXCISION DNA REPAIR PROTEIN (EUROFUNG)"/>
    <property type="match status" value="1"/>
</dbReference>
<reference evidence="3 4" key="1">
    <citation type="submission" date="2015-01" db="EMBL/GenBank/DDBJ databases">
        <title>The Genome Sequence of Ochroconis gallopava CBS43764.</title>
        <authorList>
            <consortium name="The Broad Institute Genomics Platform"/>
            <person name="Cuomo C."/>
            <person name="de Hoog S."/>
            <person name="Gorbushina A."/>
            <person name="Stielow B."/>
            <person name="Teixiera M."/>
            <person name="Abouelleil A."/>
            <person name="Chapman S.B."/>
            <person name="Priest M."/>
            <person name="Young S.K."/>
            <person name="Wortman J."/>
            <person name="Nusbaum C."/>
            <person name="Birren B."/>
        </authorList>
    </citation>
    <scope>NUCLEOTIDE SEQUENCE [LARGE SCALE GENOMIC DNA]</scope>
    <source>
        <strain evidence="3 4">CBS 43764</strain>
    </source>
</reference>
<dbReference type="Pfam" id="PF00730">
    <property type="entry name" value="HhH-GPD"/>
    <property type="match status" value="1"/>
</dbReference>
<dbReference type="CDD" id="cd00056">
    <property type="entry name" value="ENDO3c"/>
    <property type="match status" value="1"/>
</dbReference>
<feature type="compositionally biased region" description="Polar residues" evidence="1">
    <location>
        <begin position="12"/>
        <end position="29"/>
    </location>
</feature>
<feature type="compositionally biased region" description="Polar residues" evidence="1">
    <location>
        <begin position="114"/>
        <end position="128"/>
    </location>
</feature>
<keyword evidence="4" id="KW-1185">Reference proteome</keyword>
<dbReference type="GO" id="GO:0006285">
    <property type="term" value="P:base-excision repair, AP site formation"/>
    <property type="evidence" value="ECO:0007669"/>
    <property type="project" value="UniProtKB-ARBA"/>
</dbReference>
<feature type="region of interest" description="Disordered" evidence="1">
    <location>
        <begin position="455"/>
        <end position="495"/>
    </location>
</feature>
<feature type="compositionally biased region" description="Basic and acidic residues" evidence="1">
    <location>
        <begin position="93"/>
        <end position="102"/>
    </location>
</feature>
<dbReference type="Gene3D" id="1.10.1670.10">
    <property type="entry name" value="Helix-hairpin-Helix base-excision DNA repair enzymes (C-terminal)"/>
    <property type="match status" value="1"/>
</dbReference>
<dbReference type="VEuPathDB" id="FungiDB:PV09_00299"/>
<dbReference type="InterPro" id="IPR011257">
    <property type="entry name" value="DNA_glycosylase"/>
</dbReference>
<sequence length="495" mass="55047">MPVRKLRPRLVSSANTTKEIKQLSSTTIKLNGETRSPIRNGEGTARSTQKIKIEPSAETQPLKGPSRRIPNAPKSTEVEELPHSLGKRFRANSLERSEESRTSTKKLKGYRPQVNLNDADNNTFNDNLTGKAVHDGSLQMDAPPKKQKKGKKESSYGHTPGATPFPDYARPTPEECREVVKLLSSVHGKVSAPQKIQQGSLTVAGCGEVPHVLEALIRTRLSANTNNENSNRAFQGIVKTFGTVTDREGRTMVDWNAVRLAPQSRLKAAIEKGGLANIKSGDIKRILDMVYEENQKRRTDLLSSITGASGENLETKLGKENEIAITEDDLLSLDHLHLLPQEEAFKKLISYPGIGAKTASCVLLFCLQRPSFAVDTHIWRLCCWLGWVPKNASRDQTFSHCEVRIPDELKYPLHYLLIKHGKQCSKCQAKINKGKQNPNLGDNCVIEHLVERFNHKNGSPRKPKRTPTKSASRAKYSRIHDDSDFSSELSDLGSD</sequence>
<dbReference type="RefSeq" id="XP_016219275.1">
    <property type="nucleotide sequence ID" value="XM_016353018.1"/>
</dbReference>